<evidence type="ECO:0000313" key="4">
    <source>
        <dbReference type="Proteomes" id="UP000199150"/>
    </source>
</evidence>
<name>A0A1G4Q9V0_9CAUL</name>
<dbReference type="STRING" id="260084.SAMN02927928_1043"/>
<dbReference type="NCBIfam" id="TIGR00095">
    <property type="entry name" value="16S rRNA (guanine(966)-N(2))-methyltransferase RsmD"/>
    <property type="match status" value="1"/>
</dbReference>
<gene>
    <name evidence="3" type="ORF">SAMN02927928_1043</name>
</gene>
<dbReference type="InterPro" id="IPR002052">
    <property type="entry name" value="DNA_methylase_N6_adenine_CS"/>
</dbReference>
<dbReference type="CDD" id="cd02440">
    <property type="entry name" value="AdoMet_MTases"/>
    <property type="match status" value="1"/>
</dbReference>
<evidence type="ECO:0000256" key="1">
    <source>
        <dbReference type="ARBA" id="ARBA00022603"/>
    </source>
</evidence>
<dbReference type="PROSITE" id="PS00092">
    <property type="entry name" value="N6_MTASE"/>
    <property type="match status" value="1"/>
</dbReference>
<keyword evidence="2 3" id="KW-0808">Transferase</keyword>
<dbReference type="RefSeq" id="WP_090644467.1">
    <property type="nucleotide sequence ID" value="NZ_CBCRYE010000001.1"/>
</dbReference>
<reference evidence="4" key="1">
    <citation type="submission" date="2016-10" db="EMBL/GenBank/DDBJ databases">
        <authorList>
            <person name="Varghese N."/>
            <person name="Submissions S."/>
        </authorList>
    </citation>
    <scope>NUCLEOTIDE SEQUENCE [LARGE SCALE GENOMIC DNA]</scope>
    <source>
        <strain evidence="4">CGMCC 1.3431</strain>
    </source>
</reference>
<dbReference type="GO" id="GO:0008168">
    <property type="term" value="F:methyltransferase activity"/>
    <property type="evidence" value="ECO:0007669"/>
    <property type="project" value="UniProtKB-KW"/>
</dbReference>
<keyword evidence="4" id="KW-1185">Reference proteome</keyword>
<dbReference type="SUPFAM" id="SSF53335">
    <property type="entry name" value="S-adenosyl-L-methionine-dependent methyltransferases"/>
    <property type="match status" value="1"/>
</dbReference>
<dbReference type="EMBL" id="FMTS01000001">
    <property type="protein sequence ID" value="SCW41384.1"/>
    <property type="molecule type" value="Genomic_DNA"/>
</dbReference>
<dbReference type="GO" id="GO:0003676">
    <property type="term" value="F:nucleic acid binding"/>
    <property type="evidence" value="ECO:0007669"/>
    <property type="project" value="InterPro"/>
</dbReference>
<dbReference type="Proteomes" id="UP000199150">
    <property type="component" value="Unassembled WGS sequence"/>
</dbReference>
<dbReference type="Gene3D" id="3.40.50.150">
    <property type="entry name" value="Vaccinia Virus protein VP39"/>
    <property type="match status" value="1"/>
</dbReference>
<accession>A0A1G4Q9V0</accession>
<evidence type="ECO:0000313" key="3">
    <source>
        <dbReference type="EMBL" id="SCW41384.1"/>
    </source>
</evidence>
<organism evidence="3 4">
    <name type="scientific">Asticcacaulis taihuensis</name>
    <dbReference type="NCBI Taxonomy" id="260084"/>
    <lineage>
        <taxon>Bacteria</taxon>
        <taxon>Pseudomonadati</taxon>
        <taxon>Pseudomonadota</taxon>
        <taxon>Alphaproteobacteria</taxon>
        <taxon>Caulobacterales</taxon>
        <taxon>Caulobacteraceae</taxon>
        <taxon>Asticcacaulis</taxon>
    </lineage>
</organism>
<protein>
    <submittedName>
        <fullName evidence="3">16S rRNA (Guanine966-N2)-methyltransferase</fullName>
    </submittedName>
</protein>
<proteinExistence type="predicted"/>
<evidence type="ECO:0000256" key="2">
    <source>
        <dbReference type="ARBA" id="ARBA00022679"/>
    </source>
</evidence>
<dbReference type="InterPro" id="IPR029063">
    <property type="entry name" value="SAM-dependent_MTases_sf"/>
</dbReference>
<keyword evidence="1 3" id="KW-0489">Methyltransferase</keyword>
<dbReference type="Pfam" id="PF03602">
    <property type="entry name" value="Cons_hypoth95"/>
    <property type="match status" value="1"/>
</dbReference>
<dbReference type="PIRSF" id="PIRSF004553">
    <property type="entry name" value="CHP00095"/>
    <property type="match status" value="1"/>
</dbReference>
<dbReference type="GO" id="GO:0031167">
    <property type="term" value="P:rRNA methylation"/>
    <property type="evidence" value="ECO:0007669"/>
    <property type="project" value="InterPro"/>
</dbReference>
<dbReference type="InterPro" id="IPR004398">
    <property type="entry name" value="RNA_MeTrfase_RsmD"/>
</dbReference>
<dbReference type="AlphaFoldDB" id="A0A1G4Q9V0"/>
<dbReference type="PANTHER" id="PTHR43542">
    <property type="entry name" value="METHYLTRANSFERASE"/>
    <property type="match status" value="1"/>
</dbReference>
<sequence length="191" mass="20917">MRIVGGKFKGRALVTPNGQNTRPTSDRAREAIFNILAHADWAPNLEGARVMDVFAGSGALGFEAMSRGAGFCLFVETDEAARGAIRDNVETFGLFGTTRVHRRDATQLGARPGSQAEAFNLVFLDPPYRKGLGEKALDALVSGNWLSENAIIVFERAADEDDFVTDVWQKINFKTYGAAQVLFLKQKIFNS</sequence>
<dbReference type="PANTHER" id="PTHR43542:SF1">
    <property type="entry name" value="METHYLTRANSFERASE"/>
    <property type="match status" value="1"/>
</dbReference>
<dbReference type="OrthoDB" id="9803017at2"/>